<dbReference type="AlphaFoldDB" id="A0A318SX44"/>
<name>A0A318SX44_9RHOB</name>
<keyword evidence="2" id="KW-1185">Reference proteome</keyword>
<gene>
    <name evidence="1" type="ORF">DFP88_101656</name>
</gene>
<reference evidence="1 2" key="1">
    <citation type="submission" date="2018-06" db="EMBL/GenBank/DDBJ databases">
        <title>Genomic Encyclopedia of Type Strains, Phase III (KMG-III): the genomes of soil and plant-associated and newly described type strains.</title>
        <authorList>
            <person name="Whitman W."/>
        </authorList>
    </citation>
    <scope>NUCLEOTIDE SEQUENCE [LARGE SCALE GENOMIC DNA]</scope>
    <source>
        <strain evidence="1 2">CECT 9025</strain>
    </source>
</reference>
<dbReference type="RefSeq" id="WP_110812985.1">
    <property type="nucleotide sequence ID" value="NZ_QJTE01000001.1"/>
</dbReference>
<accession>A0A318SX44</accession>
<dbReference type="EMBL" id="QJTE01000001">
    <property type="protein sequence ID" value="PYE85982.1"/>
    <property type="molecule type" value="Genomic_DNA"/>
</dbReference>
<dbReference type="Pfam" id="PF20135">
    <property type="entry name" value="DUF6525"/>
    <property type="match status" value="1"/>
</dbReference>
<organism evidence="1 2">
    <name type="scientific">Pseudoroseicyclus aestuarii</name>
    <dbReference type="NCBI Taxonomy" id="1795041"/>
    <lineage>
        <taxon>Bacteria</taxon>
        <taxon>Pseudomonadati</taxon>
        <taxon>Pseudomonadota</taxon>
        <taxon>Alphaproteobacteria</taxon>
        <taxon>Rhodobacterales</taxon>
        <taxon>Paracoccaceae</taxon>
        <taxon>Pseudoroseicyclus</taxon>
    </lineage>
</organism>
<sequence length="93" mass="10098">MSGRRCNLGACDLPRRRRSAPPMEAFDRLPPALRRWLAQAALPWSPASARRAWRAALGRTGGCEIAACEELSRIEAAQLRRNAGPAPAPHAVS</sequence>
<dbReference type="Proteomes" id="UP000248311">
    <property type="component" value="Unassembled WGS sequence"/>
</dbReference>
<dbReference type="OrthoDB" id="7658988at2"/>
<comment type="caution">
    <text evidence="1">The sequence shown here is derived from an EMBL/GenBank/DDBJ whole genome shotgun (WGS) entry which is preliminary data.</text>
</comment>
<evidence type="ECO:0000313" key="1">
    <source>
        <dbReference type="EMBL" id="PYE85982.1"/>
    </source>
</evidence>
<dbReference type="InterPro" id="IPR045386">
    <property type="entry name" value="DUF6525"/>
</dbReference>
<protein>
    <submittedName>
        <fullName evidence="1">Uncharacterized protein</fullName>
    </submittedName>
</protein>
<evidence type="ECO:0000313" key="2">
    <source>
        <dbReference type="Proteomes" id="UP000248311"/>
    </source>
</evidence>
<proteinExistence type="predicted"/>